<sequence length="65" mass="6815">MAAARRRPPPHVARGARPRAAVICAASHARNIAQSCAHPAACVGLPSCIQQRNNLRGVAAVRPEI</sequence>
<evidence type="ECO:0000313" key="2">
    <source>
        <dbReference type="Proteomes" id="UP000250235"/>
    </source>
</evidence>
<reference evidence="1 2" key="1">
    <citation type="journal article" date="2015" name="Proc. Natl. Acad. Sci. U.S.A.">
        <title>The resurrection genome of Boea hygrometrica: A blueprint for survival of dehydration.</title>
        <authorList>
            <person name="Xiao L."/>
            <person name="Yang G."/>
            <person name="Zhang L."/>
            <person name="Yang X."/>
            <person name="Zhao S."/>
            <person name="Ji Z."/>
            <person name="Zhou Q."/>
            <person name="Hu M."/>
            <person name="Wang Y."/>
            <person name="Chen M."/>
            <person name="Xu Y."/>
            <person name="Jin H."/>
            <person name="Xiao X."/>
            <person name="Hu G."/>
            <person name="Bao F."/>
            <person name="Hu Y."/>
            <person name="Wan P."/>
            <person name="Li L."/>
            <person name="Deng X."/>
            <person name="Kuang T."/>
            <person name="Xiang C."/>
            <person name="Zhu J.K."/>
            <person name="Oliver M.J."/>
            <person name="He Y."/>
        </authorList>
    </citation>
    <scope>NUCLEOTIDE SEQUENCE [LARGE SCALE GENOMIC DNA]</scope>
    <source>
        <strain evidence="2">cv. XS01</strain>
    </source>
</reference>
<name>A0A2Z6ZRB2_9LAMI</name>
<dbReference type="Proteomes" id="UP000250235">
    <property type="component" value="Unassembled WGS sequence"/>
</dbReference>
<evidence type="ECO:0000313" key="1">
    <source>
        <dbReference type="EMBL" id="KZT75654.1"/>
    </source>
</evidence>
<organism evidence="1 2">
    <name type="scientific">Dorcoceras hygrometricum</name>
    <dbReference type="NCBI Taxonomy" id="472368"/>
    <lineage>
        <taxon>Eukaryota</taxon>
        <taxon>Viridiplantae</taxon>
        <taxon>Streptophyta</taxon>
        <taxon>Embryophyta</taxon>
        <taxon>Tracheophyta</taxon>
        <taxon>Spermatophyta</taxon>
        <taxon>Magnoliopsida</taxon>
        <taxon>eudicotyledons</taxon>
        <taxon>Gunneridae</taxon>
        <taxon>Pentapetalae</taxon>
        <taxon>asterids</taxon>
        <taxon>lamiids</taxon>
        <taxon>Lamiales</taxon>
        <taxon>Gesneriaceae</taxon>
        <taxon>Didymocarpoideae</taxon>
        <taxon>Trichosporeae</taxon>
        <taxon>Loxocarpinae</taxon>
        <taxon>Dorcoceras</taxon>
    </lineage>
</organism>
<dbReference type="EMBL" id="KV209702">
    <property type="protein sequence ID" value="KZT75654.1"/>
    <property type="molecule type" value="Genomic_DNA"/>
</dbReference>
<accession>A0A2Z6ZRB2</accession>
<keyword evidence="2" id="KW-1185">Reference proteome</keyword>
<gene>
    <name evidence="1" type="ORF">F511_47321</name>
</gene>
<proteinExistence type="predicted"/>
<protein>
    <submittedName>
        <fullName evidence="1">Uncharacterized protein</fullName>
    </submittedName>
</protein>
<dbReference type="AlphaFoldDB" id="A0A2Z6ZRB2"/>